<feature type="region of interest" description="Disordered" evidence="1">
    <location>
        <begin position="1"/>
        <end position="95"/>
    </location>
</feature>
<feature type="compositionally biased region" description="Acidic residues" evidence="1">
    <location>
        <begin position="44"/>
        <end position="54"/>
    </location>
</feature>
<gene>
    <name evidence="2" type="ORF">OAUR00152_LOCUS31445</name>
</gene>
<accession>A0A7S4N7F9</accession>
<proteinExistence type="predicted"/>
<protein>
    <submittedName>
        <fullName evidence="2">Uncharacterized protein</fullName>
    </submittedName>
</protein>
<reference evidence="2" key="1">
    <citation type="submission" date="2021-01" db="EMBL/GenBank/DDBJ databases">
        <authorList>
            <person name="Corre E."/>
            <person name="Pelletier E."/>
            <person name="Niang G."/>
            <person name="Scheremetjew M."/>
            <person name="Finn R."/>
            <person name="Kale V."/>
            <person name="Holt S."/>
            <person name="Cochrane G."/>
            <person name="Meng A."/>
            <person name="Brown T."/>
            <person name="Cohen L."/>
        </authorList>
    </citation>
    <scope>NUCLEOTIDE SEQUENCE</scope>
    <source>
        <strain evidence="2">Isolate 1302-5</strain>
    </source>
</reference>
<sequence>MGLGKGTPEVPDKRQLGWKDASGRLLEGRQRPSGNGNSNGPTEGNEEADGEDENPLMPPGGGTADGVLPWFLRDGGLPWNARGGDRASASLPSRDTMRDITGKIIVAQEPDVVDGASARGRRDGMGSGAPSLHLRRR</sequence>
<feature type="region of interest" description="Disordered" evidence="1">
    <location>
        <begin position="111"/>
        <end position="137"/>
    </location>
</feature>
<dbReference type="EMBL" id="HBKQ01045632">
    <property type="protein sequence ID" value="CAE2270059.1"/>
    <property type="molecule type" value="Transcribed_RNA"/>
</dbReference>
<evidence type="ECO:0000256" key="1">
    <source>
        <dbReference type="SAM" id="MobiDB-lite"/>
    </source>
</evidence>
<organism evidence="2">
    <name type="scientific">Odontella aurita</name>
    <dbReference type="NCBI Taxonomy" id="265563"/>
    <lineage>
        <taxon>Eukaryota</taxon>
        <taxon>Sar</taxon>
        <taxon>Stramenopiles</taxon>
        <taxon>Ochrophyta</taxon>
        <taxon>Bacillariophyta</taxon>
        <taxon>Mediophyceae</taxon>
        <taxon>Biddulphiophycidae</taxon>
        <taxon>Eupodiscales</taxon>
        <taxon>Odontellaceae</taxon>
        <taxon>Odontella</taxon>
    </lineage>
</organism>
<feature type="compositionally biased region" description="Polar residues" evidence="1">
    <location>
        <begin position="32"/>
        <end position="42"/>
    </location>
</feature>
<name>A0A7S4N7F9_9STRA</name>
<dbReference type="AlphaFoldDB" id="A0A7S4N7F9"/>
<evidence type="ECO:0000313" key="2">
    <source>
        <dbReference type="EMBL" id="CAE2270059.1"/>
    </source>
</evidence>